<dbReference type="GO" id="GO:0043527">
    <property type="term" value="C:tRNA methyltransferase complex"/>
    <property type="evidence" value="ECO:0007669"/>
    <property type="project" value="TreeGrafter"/>
</dbReference>
<dbReference type="Gene3D" id="3.40.50.150">
    <property type="entry name" value="Vaccinia Virus protein VP39"/>
    <property type="match status" value="1"/>
</dbReference>
<keyword evidence="3" id="KW-0489">Methyltransferase</keyword>
<evidence type="ECO:0000256" key="6">
    <source>
        <dbReference type="ARBA" id="ARBA00022694"/>
    </source>
</evidence>
<dbReference type="InterPro" id="IPR029063">
    <property type="entry name" value="SAM-dependent_MTases_sf"/>
</dbReference>
<dbReference type="AlphaFoldDB" id="A0A6J6TFJ6"/>
<dbReference type="InterPro" id="IPR003358">
    <property type="entry name" value="tRNA_(Gua-N-7)_MeTrfase_Trmb"/>
</dbReference>
<sequence length="216" mass="24051">MSIRTYKPRRGRVTPRQAAALDLHDGLLIEMDDAGFTLEDEWGGLPVIMEIGFGTGAATVEMAQQRLDLGLLAIDVHTPGIGDLLHRVRAAGLTNVRVMEADALEVLRAMIPEGSLAGYRLYFPDPWPKARHHKRRLVTPEHATLLGTRAKPSATWDLATDWAPYAEQMLDVLDAHPMWEGGVIARPSERPITRFEQTALDQGRAITDLRYVRTPD</sequence>
<evidence type="ECO:0000256" key="4">
    <source>
        <dbReference type="ARBA" id="ARBA00022679"/>
    </source>
</evidence>
<evidence type="ECO:0000256" key="2">
    <source>
        <dbReference type="ARBA" id="ARBA00011977"/>
    </source>
</evidence>
<dbReference type="Pfam" id="PF02390">
    <property type="entry name" value="Methyltransf_4"/>
    <property type="match status" value="1"/>
</dbReference>
<keyword evidence="6" id="KW-0819">tRNA processing</keyword>
<dbReference type="PANTHER" id="PTHR23417:SF14">
    <property type="entry name" value="PENTACOTRIPEPTIDE-REPEAT REGION OF PRORP DOMAIN-CONTAINING PROTEIN"/>
    <property type="match status" value="1"/>
</dbReference>
<evidence type="ECO:0000256" key="5">
    <source>
        <dbReference type="ARBA" id="ARBA00022691"/>
    </source>
</evidence>
<dbReference type="SUPFAM" id="SSF53335">
    <property type="entry name" value="S-adenosyl-L-methionine-dependent methyltransferases"/>
    <property type="match status" value="1"/>
</dbReference>
<dbReference type="PANTHER" id="PTHR23417">
    <property type="entry name" value="3-DEOXY-D-MANNO-OCTULOSONIC-ACID TRANSFERASE/TRNA GUANINE-N 7 - -METHYLTRANSFERASE"/>
    <property type="match status" value="1"/>
</dbReference>
<protein>
    <recommendedName>
        <fullName evidence="2">tRNA (guanine(46)-N(7))-methyltransferase</fullName>
        <ecNumber evidence="2">2.1.1.33</ecNumber>
    </recommendedName>
</protein>
<dbReference type="EMBL" id="CAEZYW010000159">
    <property type="protein sequence ID" value="CAB4746211.1"/>
    <property type="molecule type" value="Genomic_DNA"/>
</dbReference>
<keyword evidence="5" id="KW-0949">S-adenosyl-L-methionine</keyword>
<reference evidence="7" key="1">
    <citation type="submission" date="2020-05" db="EMBL/GenBank/DDBJ databases">
        <authorList>
            <person name="Chiriac C."/>
            <person name="Salcher M."/>
            <person name="Ghai R."/>
            <person name="Kavagutti S V."/>
        </authorList>
    </citation>
    <scope>NUCLEOTIDE SEQUENCE</scope>
</reference>
<dbReference type="NCBIfam" id="TIGR00091">
    <property type="entry name" value="tRNA (guanosine(46)-N7)-methyltransferase TrmB"/>
    <property type="match status" value="1"/>
</dbReference>
<evidence type="ECO:0000256" key="3">
    <source>
        <dbReference type="ARBA" id="ARBA00022603"/>
    </source>
</evidence>
<dbReference type="EC" id="2.1.1.33" evidence="2"/>
<comment type="catalytic activity">
    <reaction evidence="1">
        <text>guanosine(46) in tRNA + S-adenosyl-L-methionine = N(7)-methylguanosine(46) in tRNA + S-adenosyl-L-homocysteine</text>
        <dbReference type="Rhea" id="RHEA:42708"/>
        <dbReference type="Rhea" id="RHEA-COMP:10188"/>
        <dbReference type="Rhea" id="RHEA-COMP:10189"/>
        <dbReference type="ChEBI" id="CHEBI:57856"/>
        <dbReference type="ChEBI" id="CHEBI:59789"/>
        <dbReference type="ChEBI" id="CHEBI:74269"/>
        <dbReference type="ChEBI" id="CHEBI:74480"/>
        <dbReference type="EC" id="2.1.1.33"/>
    </reaction>
</comment>
<dbReference type="GO" id="GO:0008176">
    <property type="term" value="F:tRNA (guanine(46)-N7)-methyltransferase activity"/>
    <property type="evidence" value="ECO:0007669"/>
    <property type="project" value="UniProtKB-EC"/>
</dbReference>
<proteinExistence type="inferred from homology"/>
<evidence type="ECO:0000256" key="1">
    <source>
        <dbReference type="ARBA" id="ARBA00000142"/>
    </source>
</evidence>
<organism evidence="7">
    <name type="scientific">freshwater metagenome</name>
    <dbReference type="NCBI Taxonomy" id="449393"/>
    <lineage>
        <taxon>unclassified sequences</taxon>
        <taxon>metagenomes</taxon>
        <taxon>ecological metagenomes</taxon>
    </lineage>
</organism>
<dbReference type="InterPro" id="IPR055361">
    <property type="entry name" value="tRNA_methyltr_TrmB_bact"/>
</dbReference>
<gene>
    <name evidence="7" type="ORF">UFOPK2786_01050</name>
</gene>
<keyword evidence="4" id="KW-0808">Transferase</keyword>
<name>A0A6J6TFJ6_9ZZZZ</name>
<dbReference type="HAMAP" id="MF_01057">
    <property type="entry name" value="tRNA_methyltr_TrmB"/>
    <property type="match status" value="1"/>
</dbReference>
<evidence type="ECO:0000313" key="7">
    <source>
        <dbReference type="EMBL" id="CAB4746211.1"/>
    </source>
</evidence>
<accession>A0A6J6TFJ6</accession>
<dbReference type="PROSITE" id="PS51625">
    <property type="entry name" value="SAM_MT_TRMB"/>
    <property type="match status" value="1"/>
</dbReference>